<reference evidence="3 4" key="1">
    <citation type="submission" date="2019-01" db="EMBL/GenBank/DDBJ databases">
        <title>Lacibacter sp. strain TTM-7.</title>
        <authorList>
            <person name="Chen W.-M."/>
        </authorList>
    </citation>
    <scope>NUCLEOTIDE SEQUENCE [LARGE SCALE GENOMIC DNA]</scope>
    <source>
        <strain evidence="3 4">TTM-7</strain>
    </source>
</reference>
<dbReference type="PANTHER" id="PTHR43393:SF3">
    <property type="entry name" value="LYSINE DECARBOXYLASE-LIKE PROTEIN"/>
    <property type="match status" value="1"/>
</dbReference>
<dbReference type="Proteomes" id="UP000290204">
    <property type="component" value="Unassembled WGS sequence"/>
</dbReference>
<dbReference type="AlphaFoldDB" id="A0A4Q1CK56"/>
<dbReference type="GO" id="GO:0005829">
    <property type="term" value="C:cytosol"/>
    <property type="evidence" value="ECO:0007669"/>
    <property type="project" value="TreeGrafter"/>
</dbReference>
<evidence type="ECO:0000313" key="3">
    <source>
        <dbReference type="EMBL" id="RXK60983.1"/>
    </source>
</evidence>
<comment type="caution">
    <text evidence="3">The sequence shown here is derived from an EMBL/GenBank/DDBJ whole genome shotgun (WGS) entry which is preliminary data.</text>
</comment>
<keyword evidence="2" id="KW-0203">Cytokinin biosynthesis</keyword>
<dbReference type="Pfam" id="PF03641">
    <property type="entry name" value="Lysine_decarbox"/>
    <property type="match status" value="1"/>
</dbReference>
<keyword evidence="2" id="KW-0378">Hydrolase</keyword>
<dbReference type="InterPro" id="IPR052341">
    <property type="entry name" value="LOG_family_nucleotidases"/>
</dbReference>
<dbReference type="PANTHER" id="PTHR43393">
    <property type="entry name" value="CYTOKININ RIBOSIDE 5'-MONOPHOSPHATE PHOSPHORIBOHYDROLASE"/>
    <property type="match status" value="1"/>
</dbReference>
<name>A0A4Q1CK56_9BACT</name>
<evidence type="ECO:0000313" key="4">
    <source>
        <dbReference type="Proteomes" id="UP000290204"/>
    </source>
</evidence>
<evidence type="ECO:0000256" key="1">
    <source>
        <dbReference type="ARBA" id="ARBA00000274"/>
    </source>
</evidence>
<dbReference type="NCBIfam" id="TIGR00730">
    <property type="entry name" value="Rossman fold protein, TIGR00730 family"/>
    <property type="match status" value="1"/>
</dbReference>
<dbReference type="SUPFAM" id="SSF102405">
    <property type="entry name" value="MCP/YpsA-like"/>
    <property type="match status" value="1"/>
</dbReference>
<evidence type="ECO:0000256" key="2">
    <source>
        <dbReference type="RuleBase" id="RU363015"/>
    </source>
</evidence>
<gene>
    <name evidence="3" type="ORF">ESA94_11050</name>
</gene>
<comment type="similarity">
    <text evidence="2">Belongs to the LOG family.</text>
</comment>
<sequence>MTTKDKPAVQQSQSEIKFLEGPQSRFREFRFAWKVMMEFVKGYRSLAFVGPCVTIFGSARYNEGHEYYDLTRKVGAEVAKMGFTVMTGGGPGLMEAANRGAKDVGGRSVGCNIVLPFEQDPNPYLDRWVNIRYFFVRKTLLIKYSYAFICMPGGFGTLDELFESITLIQTKKIKDFPVIVMGKEFHKEMVEHVQLMKQRGTISPDDDQLFVVTDSVEEAIQVLKEKSIKRFDLRPEKQKPFSWLFERRHKLGRQ</sequence>
<comment type="catalytic activity">
    <reaction evidence="1">
        <text>AMP + H2O = D-ribose 5-phosphate + adenine</text>
        <dbReference type="Rhea" id="RHEA:20129"/>
        <dbReference type="ChEBI" id="CHEBI:15377"/>
        <dbReference type="ChEBI" id="CHEBI:16708"/>
        <dbReference type="ChEBI" id="CHEBI:78346"/>
        <dbReference type="ChEBI" id="CHEBI:456215"/>
        <dbReference type="EC" id="3.2.2.4"/>
    </reaction>
</comment>
<dbReference type="RefSeq" id="WP_129130944.1">
    <property type="nucleotide sequence ID" value="NZ_SDHW01000002.1"/>
</dbReference>
<dbReference type="InterPro" id="IPR005269">
    <property type="entry name" value="LOG"/>
</dbReference>
<accession>A0A4Q1CK56</accession>
<dbReference type="InterPro" id="IPR031100">
    <property type="entry name" value="LOG_fam"/>
</dbReference>
<dbReference type="GO" id="GO:0009691">
    <property type="term" value="P:cytokinin biosynthetic process"/>
    <property type="evidence" value="ECO:0007669"/>
    <property type="project" value="UniProtKB-UniRule"/>
</dbReference>
<dbReference type="OrthoDB" id="9801098at2"/>
<dbReference type="GO" id="GO:0008714">
    <property type="term" value="F:AMP nucleosidase activity"/>
    <property type="evidence" value="ECO:0007669"/>
    <property type="project" value="UniProtKB-EC"/>
</dbReference>
<organism evidence="3 4">
    <name type="scientific">Lacibacter luteus</name>
    <dbReference type="NCBI Taxonomy" id="2508719"/>
    <lineage>
        <taxon>Bacteria</taxon>
        <taxon>Pseudomonadati</taxon>
        <taxon>Bacteroidota</taxon>
        <taxon>Chitinophagia</taxon>
        <taxon>Chitinophagales</taxon>
        <taxon>Chitinophagaceae</taxon>
        <taxon>Lacibacter</taxon>
    </lineage>
</organism>
<dbReference type="EC" id="3.2.2.n1" evidence="2"/>
<proteinExistence type="inferred from homology"/>
<dbReference type="EMBL" id="SDHW01000002">
    <property type="protein sequence ID" value="RXK60983.1"/>
    <property type="molecule type" value="Genomic_DNA"/>
</dbReference>
<protein>
    <recommendedName>
        <fullName evidence="2">Cytokinin riboside 5'-monophosphate phosphoribohydrolase</fullName>
        <ecNumber evidence="2">3.2.2.n1</ecNumber>
    </recommendedName>
</protein>
<dbReference type="Gene3D" id="3.40.50.450">
    <property type="match status" value="1"/>
</dbReference>
<keyword evidence="4" id="KW-1185">Reference proteome</keyword>